<dbReference type="VEuPathDB" id="VectorBase:GAUT011541"/>
<organism evidence="1 2">
    <name type="scientific">Glossina austeni</name>
    <name type="common">Savannah tsetse fly</name>
    <dbReference type="NCBI Taxonomy" id="7395"/>
    <lineage>
        <taxon>Eukaryota</taxon>
        <taxon>Metazoa</taxon>
        <taxon>Ecdysozoa</taxon>
        <taxon>Arthropoda</taxon>
        <taxon>Hexapoda</taxon>
        <taxon>Insecta</taxon>
        <taxon>Pterygota</taxon>
        <taxon>Neoptera</taxon>
        <taxon>Endopterygota</taxon>
        <taxon>Diptera</taxon>
        <taxon>Brachycera</taxon>
        <taxon>Muscomorpha</taxon>
        <taxon>Hippoboscoidea</taxon>
        <taxon>Glossinidae</taxon>
        <taxon>Glossina</taxon>
    </lineage>
</organism>
<dbReference type="Proteomes" id="UP000078200">
    <property type="component" value="Unassembled WGS sequence"/>
</dbReference>
<evidence type="ECO:0000313" key="2">
    <source>
        <dbReference type="Proteomes" id="UP000078200"/>
    </source>
</evidence>
<dbReference type="EnsemblMetazoa" id="GAUT011541-RA">
    <property type="protein sequence ID" value="GAUT011541-PA"/>
    <property type="gene ID" value="GAUT011541"/>
</dbReference>
<keyword evidence="2" id="KW-1185">Reference proteome</keyword>
<proteinExistence type="predicted"/>
<dbReference type="AlphaFoldDB" id="A0A1A9UPU5"/>
<evidence type="ECO:0000313" key="1">
    <source>
        <dbReference type="EnsemblMetazoa" id="GAUT011541-PA"/>
    </source>
</evidence>
<reference evidence="1" key="1">
    <citation type="submission" date="2020-05" db="UniProtKB">
        <authorList>
            <consortium name="EnsemblMetazoa"/>
        </authorList>
    </citation>
    <scope>IDENTIFICATION</scope>
    <source>
        <strain evidence="1">TTRI</strain>
    </source>
</reference>
<name>A0A1A9UPU5_GLOAU</name>
<accession>A0A1A9UPU5</accession>
<protein>
    <submittedName>
        <fullName evidence="1">Uncharacterized protein</fullName>
    </submittedName>
</protein>
<sequence>MQLCQGYDNLIGSNWQISEYRNLGSDNFLHLPRLKAIALCLQQFDNSVRSSWSSKLSLTRLNIQKMLRFEHSIEEEQLRERQLSTSQTPVWIGAQKYCCSLQLSIYLANVAYNLRLSY</sequence>